<proteinExistence type="inferred from homology"/>
<protein>
    <submittedName>
        <fullName evidence="3">Na+/melibiose symporter</fullName>
    </submittedName>
</protein>
<feature type="transmembrane region" description="Helical" evidence="2">
    <location>
        <begin position="301"/>
        <end position="330"/>
    </location>
</feature>
<organism evidence="3 4">
    <name type="scientific">Noviherbaspirillum humi</name>
    <dbReference type="NCBI Taxonomy" id="1688639"/>
    <lineage>
        <taxon>Bacteria</taxon>
        <taxon>Pseudomonadati</taxon>
        <taxon>Pseudomonadota</taxon>
        <taxon>Betaproteobacteria</taxon>
        <taxon>Burkholderiales</taxon>
        <taxon>Oxalobacteraceae</taxon>
        <taxon>Noviherbaspirillum</taxon>
    </lineage>
</organism>
<feature type="transmembrane region" description="Helical" evidence="2">
    <location>
        <begin position="105"/>
        <end position="125"/>
    </location>
</feature>
<feature type="transmembrane region" description="Helical" evidence="2">
    <location>
        <begin position="168"/>
        <end position="186"/>
    </location>
</feature>
<dbReference type="Proteomes" id="UP000198284">
    <property type="component" value="Unassembled WGS sequence"/>
</dbReference>
<evidence type="ECO:0000313" key="3">
    <source>
        <dbReference type="EMBL" id="SNS19428.1"/>
    </source>
</evidence>
<feature type="transmembrane region" description="Helical" evidence="2">
    <location>
        <begin position="342"/>
        <end position="361"/>
    </location>
</feature>
<dbReference type="RefSeq" id="WP_089397657.1">
    <property type="nucleotide sequence ID" value="NZ_FZOT01000001.1"/>
</dbReference>
<feature type="transmembrane region" description="Helical" evidence="2">
    <location>
        <begin position="78"/>
        <end position="99"/>
    </location>
</feature>
<dbReference type="GO" id="GO:0005886">
    <property type="term" value="C:plasma membrane"/>
    <property type="evidence" value="ECO:0007669"/>
    <property type="project" value="TreeGrafter"/>
</dbReference>
<evidence type="ECO:0000313" key="4">
    <source>
        <dbReference type="Proteomes" id="UP000198284"/>
    </source>
</evidence>
<dbReference type="EMBL" id="FZOT01000001">
    <property type="protein sequence ID" value="SNS19428.1"/>
    <property type="molecule type" value="Genomic_DNA"/>
</dbReference>
<feature type="transmembrane region" description="Helical" evidence="2">
    <location>
        <begin position="250"/>
        <end position="269"/>
    </location>
</feature>
<keyword evidence="4" id="KW-1185">Reference proteome</keyword>
<name>A0A239CIB9_9BURK</name>
<dbReference type="GO" id="GO:0015293">
    <property type="term" value="F:symporter activity"/>
    <property type="evidence" value="ECO:0007669"/>
    <property type="project" value="InterPro"/>
</dbReference>
<feature type="transmembrane region" description="Helical" evidence="2">
    <location>
        <begin position="276"/>
        <end position="295"/>
    </location>
</feature>
<reference evidence="3 4" key="1">
    <citation type="submission" date="2017-06" db="EMBL/GenBank/DDBJ databases">
        <authorList>
            <person name="Kim H.J."/>
            <person name="Triplett B.A."/>
        </authorList>
    </citation>
    <scope>NUCLEOTIDE SEQUENCE [LARGE SCALE GENOMIC DNA]</scope>
    <source>
        <strain evidence="3 4">U15</strain>
    </source>
</reference>
<dbReference type="PANTHER" id="PTHR11328">
    <property type="entry name" value="MAJOR FACILITATOR SUPERFAMILY DOMAIN-CONTAINING PROTEIN"/>
    <property type="match status" value="1"/>
</dbReference>
<dbReference type="PANTHER" id="PTHR11328:SF24">
    <property type="entry name" value="MAJOR FACILITATOR SUPERFAMILY (MFS) PROFILE DOMAIN-CONTAINING PROTEIN"/>
    <property type="match status" value="1"/>
</dbReference>
<gene>
    <name evidence="3" type="ORF">SAMN06265795_101459</name>
</gene>
<comment type="similarity">
    <text evidence="1">Belongs to the sodium:galactoside symporter (TC 2.A.2) family.</text>
</comment>
<dbReference type="AlphaFoldDB" id="A0A239CIB9"/>
<sequence length="408" mass="42941">MTAHPARFHLFAYGAFGLPLALVALPIYIHVPQLYAQRFGMPLGAVGLALLATRLLDAFSDPLLGRWLDRAPGGHARFVLLALPPLGAGFVALFHPPAIAHSLPLAWLAAALLLCHAGFSMASIAHQSWGAALTQAPGQRSRVTAAREGCGLAGVLLGAGLLGSASTVWLSLAFALTLVASAWLLLRHAQRPAAAWAATTDASLMAPFANRQFRWLFAVFMVNGIAAAIPATLFLFFAGDRLRLGESSNGLLLVYFLAAAASMPAWSALARRHGEARPWLGAMLLALLSFIWSYRLAPGDALPFGTICLLSGIALGADLVLPPALLAAVIRHGGGNREGAYFGLWNWAGKLNLALAAGIVLPLLERLGYTPGTPGADTAPLAVAYAVLPCLLKLLAALLLWRAPLRHL</sequence>
<evidence type="ECO:0000256" key="2">
    <source>
        <dbReference type="SAM" id="Phobius"/>
    </source>
</evidence>
<dbReference type="SUPFAM" id="SSF103473">
    <property type="entry name" value="MFS general substrate transporter"/>
    <property type="match status" value="1"/>
</dbReference>
<feature type="transmembrane region" description="Helical" evidence="2">
    <location>
        <begin position="10"/>
        <end position="29"/>
    </location>
</feature>
<feature type="transmembrane region" description="Helical" evidence="2">
    <location>
        <begin position="381"/>
        <end position="401"/>
    </location>
</feature>
<keyword evidence="2" id="KW-1133">Transmembrane helix</keyword>
<dbReference type="OrthoDB" id="181905at2"/>
<dbReference type="InterPro" id="IPR039672">
    <property type="entry name" value="MFS_2"/>
</dbReference>
<keyword evidence="2" id="KW-0472">Membrane</keyword>
<keyword evidence="2" id="KW-0812">Transmembrane</keyword>
<feature type="transmembrane region" description="Helical" evidence="2">
    <location>
        <begin position="35"/>
        <end position="57"/>
    </location>
</feature>
<dbReference type="InterPro" id="IPR036259">
    <property type="entry name" value="MFS_trans_sf"/>
</dbReference>
<dbReference type="Gene3D" id="1.20.1250.20">
    <property type="entry name" value="MFS general substrate transporter like domains"/>
    <property type="match status" value="2"/>
</dbReference>
<evidence type="ECO:0000256" key="1">
    <source>
        <dbReference type="ARBA" id="ARBA00009617"/>
    </source>
</evidence>
<dbReference type="GO" id="GO:0008643">
    <property type="term" value="P:carbohydrate transport"/>
    <property type="evidence" value="ECO:0007669"/>
    <property type="project" value="InterPro"/>
</dbReference>
<accession>A0A239CIB9</accession>
<feature type="transmembrane region" description="Helical" evidence="2">
    <location>
        <begin position="215"/>
        <end position="238"/>
    </location>
</feature>
<dbReference type="Pfam" id="PF13347">
    <property type="entry name" value="MFS_2"/>
    <property type="match status" value="1"/>
</dbReference>